<dbReference type="Pfam" id="PF05199">
    <property type="entry name" value="GMC_oxred_C"/>
    <property type="match status" value="1"/>
</dbReference>
<evidence type="ECO:0000256" key="3">
    <source>
        <dbReference type="ARBA" id="ARBA00022630"/>
    </source>
</evidence>
<comment type="similarity">
    <text evidence="2">Belongs to the GMC oxidoreductase family.</text>
</comment>
<proteinExistence type="inferred from homology"/>
<comment type="cofactor">
    <cofactor evidence="1">
        <name>FAD</name>
        <dbReference type="ChEBI" id="CHEBI:57692"/>
    </cofactor>
</comment>
<dbReference type="Gene3D" id="3.50.50.60">
    <property type="entry name" value="FAD/NAD(P)-binding domain"/>
    <property type="match status" value="2"/>
</dbReference>
<evidence type="ECO:0000256" key="1">
    <source>
        <dbReference type="ARBA" id="ARBA00001974"/>
    </source>
</evidence>
<dbReference type="InterPro" id="IPR036188">
    <property type="entry name" value="FAD/NAD-bd_sf"/>
</dbReference>
<dbReference type="RefSeq" id="WP_380802641.1">
    <property type="nucleotide sequence ID" value="NZ_JBHUIV010000016.1"/>
</dbReference>
<dbReference type="EMBL" id="JBHUIV010000016">
    <property type="protein sequence ID" value="MFD2202145.1"/>
    <property type="molecule type" value="Genomic_DNA"/>
</dbReference>
<keyword evidence="3" id="KW-0285">Flavoprotein</keyword>
<evidence type="ECO:0000313" key="9">
    <source>
        <dbReference type="Proteomes" id="UP001597414"/>
    </source>
</evidence>
<accession>A0ABW5BCC7</accession>
<evidence type="ECO:0000256" key="2">
    <source>
        <dbReference type="ARBA" id="ARBA00010790"/>
    </source>
</evidence>
<keyword evidence="4" id="KW-0274">FAD</keyword>
<dbReference type="InterPro" id="IPR007867">
    <property type="entry name" value="GMC_OxRtase_C"/>
</dbReference>
<dbReference type="PANTHER" id="PTHR42784:SF1">
    <property type="entry name" value="PYRANOSE 2-OXIDASE"/>
    <property type="match status" value="1"/>
</dbReference>
<dbReference type="Pfam" id="PF00732">
    <property type="entry name" value="GMC_oxred_N"/>
    <property type="match status" value="1"/>
</dbReference>
<feature type="domain" description="Glucose-methanol-choline oxidoreductase N-terminal" evidence="6">
    <location>
        <begin position="42"/>
        <end position="332"/>
    </location>
</feature>
<name>A0ABW5BCC7_9BACT</name>
<protein>
    <submittedName>
        <fullName evidence="8">GMC oxidoreductase</fullName>
    </submittedName>
</protein>
<dbReference type="PANTHER" id="PTHR42784">
    <property type="entry name" value="PYRANOSE 2-OXIDASE"/>
    <property type="match status" value="1"/>
</dbReference>
<keyword evidence="9" id="KW-1185">Reference proteome</keyword>
<evidence type="ECO:0000259" key="6">
    <source>
        <dbReference type="Pfam" id="PF00732"/>
    </source>
</evidence>
<evidence type="ECO:0000256" key="5">
    <source>
        <dbReference type="ARBA" id="ARBA00023002"/>
    </source>
</evidence>
<sequence>MAEQTFDAIVVGSGISGGWAAKELTEKGLKVLMLERGPMVKHRTDYKSATKAPWEVPHRGRRTIQMLENHPNLRRDYVLNELNLDWWAHESDSPYIEKKPFTWFRGYQVGGRSLLWGRQSYRLGDIDFEANLKEGIAIDWPIRYKDLAPWYSYVEKFAGISGNKDGLPQLPDGEFQPPMPLNCVEKDVAERVKKAFNGTRLITIGRVANLTQPLEGRTQCQFRNKCSLGCPFGGYFSTQASTLPAAEKTGNLTLRPWSIVTKLIYDKDTKKATGVEIIDGENNQTYVYNAKIIFLCASALNSTAILMRSATDIWPEGLGSSSGELGHNLMDHHFRLGANGIAEGYEDKYYFGRRPNGIYIPRFRNVNGDKRDYIRGFGYQGGASRSGWSRNVAEINFGAPLKEALSEPGPWSMGMTAFGEILPYHENQIKLSKDVVDKWGIPVLEMDAEIKENEKKMRVDMMNDAAEMLEAAGLKNVNTFDAGYTFGQGIHEMGTARMGRDPKTSVLNGNNQVWDAKNVFVTDGACMTSAAAQNPSLTYMALTARAADFAVNELKKGNL</sequence>
<keyword evidence="5" id="KW-0560">Oxidoreductase</keyword>
<gene>
    <name evidence="8" type="ORF">ACFSKV_11235</name>
</gene>
<feature type="domain" description="Glucose-methanol-choline oxidoreductase C-terminal" evidence="7">
    <location>
        <begin position="423"/>
        <end position="542"/>
    </location>
</feature>
<evidence type="ECO:0000259" key="7">
    <source>
        <dbReference type="Pfam" id="PF05199"/>
    </source>
</evidence>
<dbReference type="SUPFAM" id="SSF51905">
    <property type="entry name" value="FAD/NAD(P)-binding domain"/>
    <property type="match status" value="1"/>
</dbReference>
<organism evidence="8 9">
    <name type="scientific">Shivajiella indica</name>
    <dbReference type="NCBI Taxonomy" id="872115"/>
    <lineage>
        <taxon>Bacteria</taxon>
        <taxon>Pseudomonadati</taxon>
        <taxon>Bacteroidota</taxon>
        <taxon>Cytophagia</taxon>
        <taxon>Cytophagales</taxon>
        <taxon>Cyclobacteriaceae</taxon>
        <taxon>Shivajiella</taxon>
    </lineage>
</organism>
<dbReference type="Proteomes" id="UP001597414">
    <property type="component" value="Unassembled WGS sequence"/>
</dbReference>
<dbReference type="InterPro" id="IPR051473">
    <property type="entry name" value="P2Ox-like"/>
</dbReference>
<dbReference type="InterPro" id="IPR000172">
    <property type="entry name" value="GMC_OxRdtase_N"/>
</dbReference>
<dbReference type="SUPFAM" id="SSF54373">
    <property type="entry name" value="FAD-linked reductases, C-terminal domain"/>
    <property type="match status" value="1"/>
</dbReference>
<evidence type="ECO:0000313" key="8">
    <source>
        <dbReference type="EMBL" id="MFD2202145.1"/>
    </source>
</evidence>
<evidence type="ECO:0000256" key="4">
    <source>
        <dbReference type="ARBA" id="ARBA00022827"/>
    </source>
</evidence>
<comment type="caution">
    <text evidence="8">The sequence shown here is derived from an EMBL/GenBank/DDBJ whole genome shotgun (WGS) entry which is preliminary data.</text>
</comment>
<reference evidence="9" key="1">
    <citation type="journal article" date="2019" name="Int. J. Syst. Evol. Microbiol.">
        <title>The Global Catalogue of Microorganisms (GCM) 10K type strain sequencing project: providing services to taxonomists for standard genome sequencing and annotation.</title>
        <authorList>
            <consortium name="The Broad Institute Genomics Platform"/>
            <consortium name="The Broad Institute Genome Sequencing Center for Infectious Disease"/>
            <person name="Wu L."/>
            <person name="Ma J."/>
        </authorList>
    </citation>
    <scope>NUCLEOTIDE SEQUENCE [LARGE SCALE GENOMIC DNA]</scope>
    <source>
        <strain evidence="9">KCTC 19812</strain>
    </source>
</reference>